<feature type="domain" description="Transposase IS200-like" evidence="1">
    <location>
        <begin position="13"/>
        <end position="80"/>
    </location>
</feature>
<dbReference type="PANTHER" id="PTHR33360:SF2">
    <property type="entry name" value="TRANSPOSASE FOR INSERTION SEQUENCE ELEMENT IS200"/>
    <property type="match status" value="1"/>
</dbReference>
<evidence type="ECO:0000259" key="1">
    <source>
        <dbReference type="Pfam" id="PF01797"/>
    </source>
</evidence>
<dbReference type="Proteomes" id="UP000282617">
    <property type="component" value="Unassembled WGS sequence"/>
</dbReference>
<protein>
    <submittedName>
        <fullName evidence="2">Transposase IS200 like protein</fullName>
    </submittedName>
</protein>
<dbReference type="NCBIfam" id="NF033573">
    <property type="entry name" value="transpos_IS200"/>
    <property type="match status" value="1"/>
</dbReference>
<dbReference type="PANTHER" id="PTHR33360">
    <property type="entry name" value="TRANSPOSASE FOR INSERTION SEQUENCE ELEMENT IS200"/>
    <property type="match status" value="1"/>
</dbReference>
<sequence length="85" mass="10428">MAKISYSLSHIKWMCKYRIIFTPKYRRKTIYYKIRRDPIEIFCHLCQYKGVEITERQMIPDHVHMLVLIPPRLTIFDFTGYLINM</sequence>
<evidence type="ECO:0000313" key="2">
    <source>
        <dbReference type="EMBL" id="RSI45623.1"/>
    </source>
</evidence>
<gene>
    <name evidence="2" type="ORF">D8872_00165</name>
</gene>
<accession>A0A428APH4</accession>
<name>A0A428APH4_STRCR</name>
<dbReference type="Pfam" id="PF01797">
    <property type="entry name" value="Y1_Tnp"/>
    <property type="match status" value="1"/>
</dbReference>
<dbReference type="EMBL" id="RJNA01000001">
    <property type="protein sequence ID" value="RSI45623.1"/>
    <property type="molecule type" value="Genomic_DNA"/>
</dbReference>
<dbReference type="GO" id="GO:0003677">
    <property type="term" value="F:DNA binding"/>
    <property type="evidence" value="ECO:0007669"/>
    <property type="project" value="InterPro"/>
</dbReference>
<organism evidence="2 3">
    <name type="scientific">Streptococcus cristatus</name>
    <dbReference type="NCBI Taxonomy" id="45634"/>
    <lineage>
        <taxon>Bacteria</taxon>
        <taxon>Bacillati</taxon>
        <taxon>Bacillota</taxon>
        <taxon>Bacilli</taxon>
        <taxon>Lactobacillales</taxon>
        <taxon>Streptococcaceae</taxon>
        <taxon>Streptococcus</taxon>
    </lineage>
</organism>
<dbReference type="AlphaFoldDB" id="A0A428APH4"/>
<comment type="caution">
    <text evidence="2">The sequence shown here is derived from an EMBL/GenBank/DDBJ whole genome shotgun (WGS) entry which is preliminary data.</text>
</comment>
<dbReference type="GO" id="GO:0006313">
    <property type="term" value="P:DNA transposition"/>
    <property type="evidence" value="ECO:0007669"/>
    <property type="project" value="InterPro"/>
</dbReference>
<reference evidence="2 3" key="1">
    <citation type="submission" date="2018-11" db="EMBL/GenBank/DDBJ databases">
        <title>Species Designations Belie Phenotypic and Genotypic Heterogeneity in Oral Streptococci.</title>
        <authorList>
            <person name="Velsko I."/>
        </authorList>
    </citation>
    <scope>NUCLEOTIDE SEQUENCE [LARGE SCALE GENOMIC DNA]</scope>
    <source>
        <strain evidence="2 3">BCC51</strain>
    </source>
</reference>
<evidence type="ECO:0000313" key="3">
    <source>
        <dbReference type="Proteomes" id="UP000282617"/>
    </source>
</evidence>
<proteinExistence type="predicted"/>
<dbReference type="SUPFAM" id="SSF143422">
    <property type="entry name" value="Transposase IS200-like"/>
    <property type="match status" value="1"/>
</dbReference>
<dbReference type="InterPro" id="IPR002686">
    <property type="entry name" value="Transposase_17"/>
</dbReference>
<dbReference type="InterPro" id="IPR036515">
    <property type="entry name" value="Transposase_17_sf"/>
</dbReference>
<dbReference type="GO" id="GO:0004803">
    <property type="term" value="F:transposase activity"/>
    <property type="evidence" value="ECO:0007669"/>
    <property type="project" value="InterPro"/>
</dbReference>
<dbReference type="Gene3D" id="3.30.70.1290">
    <property type="entry name" value="Transposase IS200-like"/>
    <property type="match status" value="1"/>
</dbReference>